<gene>
    <name evidence="1" type="ORF">GR702_07455</name>
</gene>
<proteinExistence type="predicted"/>
<dbReference type="AlphaFoldDB" id="A0A7X4GG22"/>
<protein>
    <submittedName>
        <fullName evidence="1">Uncharacterized protein</fullName>
    </submittedName>
</protein>
<evidence type="ECO:0000313" key="2">
    <source>
        <dbReference type="Proteomes" id="UP000465810"/>
    </source>
</evidence>
<dbReference type="Proteomes" id="UP000465810">
    <property type="component" value="Unassembled WGS sequence"/>
</dbReference>
<name>A0A7X4GG22_9SPHN</name>
<organism evidence="1 2">
    <name type="scientific">Novosphingobium silvae</name>
    <dbReference type="NCBI Taxonomy" id="2692619"/>
    <lineage>
        <taxon>Bacteria</taxon>
        <taxon>Pseudomonadati</taxon>
        <taxon>Pseudomonadota</taxon>
        <taxon>Alphaproteobacteria</taxon>
        <taxon>Sphingomonadales</taxon>
        <taxon>Sphingomonadaceae</taxon>
        <taxon>Novosphingobium</taxon>
    </lineage>
</organism>
<comment type="caution">
    <text evidence="1">The sequence shown here is derived from an EMBL/GenBank/DDBJ whole genome shotgun (WGS) entry which is preliminary data.</text>
</comment>
<reference evidence="1 2" key="1">
    <citation type="submission" date="2019-12" db="EMBL/GenBank/DDBJ databases">
        <authorList>
            <person name="Feng G."/>
            <person name="Zhu H."/>
        </authorList>
    </citation>
    <scope>NUCLEOTIDE SEQUENCE [LARGE SCALE GENOMIC DNA]</scope>
    <source>
        <strain evidence="1 2">FGD1</strain>
    </source>
</reference>
<accession>A0A7X4GG22</accession>
<sequence length="122" mass="13233">MFKDSKPVRGFEHAQETVSVARPDGEWAQARANDELFEDILDIEGSLRIAASAVSGFSMPGGDELESGLRLLEGRIPMDDYSQMRADADRVRAAAQADDAEGVKAAQTAIVNRLVQLRNAIS</sequence>
<evidence type="ECO:0000313" key="1">
    <source>
        <dbReference type="EMBL" id="MYL97609.1"/>
    </source>
</evidence>
<dbReference type="EMBL" id="WVTD01000004">
    <property type="protein sequence ID" value="MYL97609.1"/>
    <property type="molecule type" value="Genomic_DNA"/>
</dbReference>
<dbReference type="RefSeq" id="WP_160985338.1">
    <property type="nucleotide sequence ID" value="NZ_WVTD01000004.1"/>
</dbReference>
<keyword evidence="2" id="KW-1185">Reference proteome</keyword>